<evidence type="ECO:0000313" key="18">
    <source>
        <dbReference type="Proteomes" id="UP000094527"/>
    </source>
</evidence>
<dbReference type="GO" id="GO:0008239">
    <property type="term" value="F:dipeptidyl-peptidase activity"/>
    <property type="evidence" value="ECO:0007669"/>
    <property type="project" value="UniProtKB-UniRule"/>
</dbReference>
<evidence type="ECO:0000256" key="5">
    <source>
        <dbReference type="ARBA" id="ARBA00014713"/>
    </source>
</evidence>
<protein>
    <recommendedName>
        <fullName evidence="5 14">Dipeptidyl peptidase 3</fullName>
        <ecNumber evidence="4 14">3.4.14.4</ecNumber>
    </recommendedName>
    <alternativeName>
        <fullName evidence="14">Dipeptidyl aminopeptidase III</fullName>
    </alternativeName>
    <alternativeName>
        <fullName evidence="14">Dipeptidyl peptidase III</fullName>
    </alternativeName>
</protein>
<evidence type="ECO:0000256" key="14">
    <source>
        <dbReference type="PIRNR" id="PIRNR007828"/>
    </source>
</evidence>
<accession>A0A1D2N1N5</accession>
<dbReference type="GO" id="GO:0005737">
    <property type="term" value="C:cytoplasm"/>
    <property type="evidence" value="ECO:0007669"/>
    <property type="project" value="UniProtKB-SubCell"/>
</dbReference>
<keyword evidence="18" id="KW-1185">Reference proteome</keyword>
<dbReference type="PIRSF" id="PIRSF007828">
    <property type="entry name" value="Dipeptidyl-peptidase_III"/>
    <property type="match status" value="1"/>
</dbReference>
<keyword evidence="8 14" id="KW-0645">Protease</keyword>
<evidence type="ECO:0000256" key="9">
    <source>
        <dbReference type="ARBA" id="ARBA00022723"/>
    </source>
</evidence>
<keyword evidence="12" id="KW-0007">Acetylation</keyword>
<comment type="cofactor">
    <cofactor evidence="14 16">
        <name>Zn(2+)</name>
        <dbReference type="ChEBI" id="CHEBI:29105"/>
    </cofactor>
    <text evidence="14 16">Binds 1 zinc ion per subunit.</text>
</comment>
<comment type="catalytic activity">
    <reaction evidence="1 14">
        <text>Release of an N-terminal dipeptide from a peptide comprising four or more residues, with broad specificity. Also acts on dipeptidyl 2-naphthylamides.</text>
        <dbReference type="EC" id="3.4.14.4"/>
    </reaction>
</comment>
<dbReference type="FunFam" id="3.30.540.30:FF:000002">
    <property type="entry name" value="Dipeptidyl peptidase 3"/>
    <property type="match status" value="1"/>
</dbReference>
<dbReference type="Gene3D" id="3.30.540.30">
    <property type="match status" value="3"/>
</dbReference>
<dbReference type="FunFam" id="3.30.540.30:FF:000003">
    <property type="entry name" value="Dipeptidyl peptidase 3"/>
    <property type="match status" value="1"/>
</dbReference>
<dbReference type="PANTHER" id="PTHR23422">
    <property type="entry name" value="DIPEPTIDYL PEPTIDASE III-RELATED"/>
    <property type="match status" value="1"/>
</dbReference>
<dbReference type="InterPro" id="IPR005317">
    <property type="entry name" value="Dipeptidyl-peptase3"/>
</dbReference>
<dbReference type="OMA" id="QRYWIRD"/>
<evidence type="ECO:0000256" key="8">
    <source>
        <dbReference type="ARBA" id="ARBA00022670"/>
    </source>
</evidence>
<keyword evidence="13 14" id="KW-0482">Metalloprotease</keyword>
<sequence>MDPLDNKALSRYILQLDTPVLDLDCSEAFNGLTDQEKSYAYYLSQASWIGGLIVNVQTSPESPAIFCLLHDLFKSNGLEGLKTLAVGDCEFSEDEWKALLVYTSGVFENAGNYKSYGDTKIIPGLPLDKLEMLVKKAKFSGHENDDSALKKWNDIKDKVYSLSAREKQLGLGPMGITTYFSSNCTHFDSERINLFMKKQGLEGYITRCFKTVKDDKVSYEIRSASVETDDEEPESHVFQGCDIRLTKGDYSPLMKKMCKYLEKAKVYASNDTQKKMLERYIDSFTKGSLDPHKDGSRFWIQDKGPIVETYIGFIETYRDPTGTRGEFEGFVSVVNRQMSAKFNELVEKAPDFLKLLPWPTEFEKDEFLKPDFTSLDVITFSGSGIPAGINIPNYDEIRQSEGFKNVSLGNVITSSFKDKRPLPFLSDKDKEIFKEYRMAAFELQVGIHELLGHGSGKLLKKNADGTTNYPSGLKNPLTNDLIESAYEDGETYDSVFTTLGSGYEECRAESVGIFLCLDKTVVKIFGYEGDKADTLIYANWLDMVFVGVKSLEMYQPETESWMQAHSQASYVILQVLIEAGEGLVTIVEKTGTDGKPDLDISLDRTKIDTVGRKAMADFLLKQQVYKATADIKSARKMFERYSAVNNDGQHPWAKWRDIVLDKKKPRSMFVQPNLSLNGAGKVQLKCYDSSPEGLIQSWIERFQDENIYEDLEYCRMKDKPHF</sequence>
<dbReference type="Pfam" id="PF03571">
    <property type="entry name" value="Peptidase_M49"/>
    <property type="match status" value="1"/>
</dbReference>
<organism evidence="17 18">
    <name type="scientific">Orchesella cincta</name>
    <name type="common">Springtail</name>
    <name type="synonym">Podura cincta</name>
    <dbReference type="NCBI Taxonomy" id="48709"/>
    <lineage>
        <taxon>Eukaryota</taxon>
        <taxon>Metazoa</taxon>
        <taxon>Ecdysozoa</taxon>
        <taxon>Arthropoda</taxon>
        <taxon>Hexapoda</taxon>
        <taxon>Collembola</taxon>
        <taxon>Entomobryomorpha</taxon>
        <taxon>Entomobryoidea</taxon>
        <taxon>Orchesellidae</taxon>
        <taxon>Orchesellinae</taxon>
        <taxon>Orchesella</taxon>
    </lineage>
</organism>
<dbReference type="AlphaFoldDB" id="A0A1D2N1N5"/>
<dbReference type="FunFam" id="3.30.540.30:FF:000001">
    <property type="entry name" value="Dipeptidyl peptidase 3"/>
    <property type="match status" value="1"/>
</dbReference>
<gene>
    <name evidence="17" type="ORF">Ocin01_07725</name>
</gene>
<dbReference type="GO" id="GO:0006508">
    <property type="term" value="P:proteolysis"/>
    <property type="evidence" value="ECO:0007669"/>
    <property type="project" value="UniProtKB-KW"/>
</dbReference>
<reference evidence="17 18" key="1">
    <citation type="journal article" date="2016" name="Genome Biol. Evol.">
        <title>Gene Family Evolution Reflects Adaptation to Soil Environmental Stressors in the Genome of the Collembolan Orchesella cincta.</title>
        <authorList>
            <person name="Faddeeva-Vakhrusheva A."/>
            <person name="Derks M.F."/>
            <person name="Anvar S.Y."/>
            <person name="Agamennone V."/>
            <person name="Suring W."/>
            <person name="Smit S."/>
            <person name="van Straalen N.M."/>
            <person name="Roelofs D."/>
        </authorList>
    </citation>
    <scope>NUCLEOTIDE SEQUENCE [LARGE SCALE GENOMIC DNA]</scope>
    <source>
        <tissue evidence="17">Mixed pool</tissue>
    </source>
</reference>
<evidence type="ECO:0000256" key="11">
    <source>
        <dbReference type="ARBA" id="ARBA00022833"/>
    </source>
</evidence>
<evidence type="ECO:0000313" key="17">
    <source>
        <dbReference type="EMBL" id="ODM98954.1"/>
    </source>
</evidence>
<keyword evidence="6 14" id="KW-0031">Aminopeptidase</keyword>
<dbReference type="Proteomes" id="UP000094527">
    <property type="component" value="Unassembled WGS sequence"/>
</dbReference>
<dbReference type="GO" id="GO:0008270">
    <property type="term" value="F:zinc ion binding"/>
    <property type="evidence" value="ECO:0007669"/>
    <property type="project" value="UniProtKB-ARBA"/>
</dbReference>
<dbReference type="EMBL" id="LJIJ01000307">
    <property type="protein sequence ID" value="ODM98954.1"/>
    <property type="molecule type" value="Genomic_DNA"/>
</dbReference>
<evidence type="ECO:0000256" key="7">
    <source>
        <dbReference type="ARBA" id="ARBA00022490"/>
    </source>
</evidence>
<comment type="caution">
    <text evidence="17">The sequence shown here is derived from an EMBL/GenBank/DDBJ whole genome shotgun (WGS) entry which is preliminary data.</text>
</comment>
<dbReference type="PANTHER" id="PTHR23422:SF11">
    <property type="entry name" value="DIPEPTIDYL PEPTIDASE 3"/>
    <property type="match status" value="1"/>
</dbReference>
<dbReference type="STRING" id="48709.A0A1D2N1N5"/>
<evidence type="ECO:0000256" key="3">
    <source>
        <dbReference type="ARBA" id="ARBA00010200"/>
    </source>
</evidence>
<keyword evidence="10 14" id="KW-0378">Hydrolase</keyword>
<comment type="similarity">
    <text evidence="3 14">Belongs to the peptidase M49 family.</text>
</comment>
<evidence type="ECO:0000256" key="15">
    <source>
        <dbReference type="PIRSR" id="PIRSR007828-1"/>
    </source>
</evidence>
<feature type="binding site" evidence="16">
    <location>
        <position position="448"/>
    </location>
    <ligand>
        <name>Zn(2+)</name>
        <dbReference type="ChEBI" id="CHEBI:29105"/>
        <note>catalytic</note>
    </ligand>
</feature>
<name>A0A1D2N1N5_ORCCI</name>
<keyword evidence="9 14" id="KW-0479">Metal-binding</keyword>
<dbReference type="OrthoDB" id="4694525at2759"/>
<feature type="binding site" evidence="16">
    <location>
        <position position="453"/>
    </location>
    <ligand>
        <name>Zn(2+)</name>
        <dbReference type="ChEBI" id="CHEBI:29105"/>
        <note>catalytic</note>
    </ligand>
</feature>
<keyword evidence="11 14" id="KW-0862">Zinc</keyword>
<evidence type="ECO:0000256" key="13">
    <source>
        <dbReference type="ARBA" id="ARBA00023049"/>
    </source>
</evidence>
<keyword evidence="7 14" id="KW-0963">Cytoplasm</keyword>
<dbReference type="GO" id="GO:0008235">
    <property type="term" value="F:metalloexopeptidase activity"/>
    <property type="evidence" value="ECO:0007669"/>
    <property type="project" value="InterPro"/>
</dbReference>
<evidence type="ECO:0000256" key="2">
    <source>
        <dbReference type="ARBA" id="ARBA00004496"/>
    </source>
</evidence>
<proteinExistence type="inferred from homology"/>
<evidence type="ECO:0000256" key="4">
    <source>
        <dbReference type="ARBA" id="ARBA00012063"/>
    </source>
</evidence>
<feature type="active site" evidence="15">
    <location>
        <position position="449"/>
    </location>
</feature>
<evidence type="ECO:0000256" key="12">
    <source>
        <dbReference type="ARBA" id="ARBA00022990"/>
    </source>
</evidence>
<evidence type="ECO:0000256" key="1">
    <source>
        <dbReference type="ARBA" id="ARBA00001336"/>
    </source>
</evidence>
<feature type="binding site" evidence="16">
    <location>
        <position position="505"/>
    </location>
    <ligand>
        <name>Zn(2+)</name>
        <dbReference type="ChEBI" id="CHEBI:29105"/>
        <note>catalytic</note>
    </ligand>
</feature>
<evidence type="ECO:0000256" key="16">
    <source>
        <dbReference type="PIRSR" id="PIRSR007828-2"/>
    </source>
</evidence>
<evidence type="ECO:0000256" key="10">
    <source>
        <dbReference type="ARBA" id="ARBA00022801"/>
    </source>
</evidence>
<evidence type="ECO:0000256" key="6">
    <source>
        <dbReference type="ARBA" id="ARBA00022438"/>
    </source>
</evidence>
<dbReference type="EC" id="3.4.14.4" evidence="4 14"/>
<comment type="subcellular location">
    <subcellularLocation>
        <location evidence="2">Cytoplasm</location>
    </subcellularLocation>
</comment>
<dbReference type="GO" id="GO:0004177">
    <property type="term" value="F:aminopeptidase activity"/>
    <property type="evidence" value="ECO:0007669"/>
    <property type="project" value="UniProtKB-KW"/>
</dbReference>
<dbReference type="InterPro" id="IPR039461">
    <property type="entry name" value="Peptidase_M49"/>
</dbReference>